<comment type="caution">
    <text evidence="1">The sequence shown here is derived from an EMBL/GenBank/DDBJ whole genome shotgun (WGS) entry which is preliminary data.</text>
</comment>
<accession>A0ABU8F7F2</accession>
<dbReference type="EMBL" id="JBAWSY010000013">
    <property type="protein sequence ID" value="MEI4770939.1"/>
    <property type="molecule type" value="Genomic_DNA"/>
</dbReference>
<dbReference type="Proteomes" id="UP001364890">
    <property type="component" value="Unassembled WGS sequence"/>
</dbReference>
<name>A0ABU8F7F2_9BACI</name>
<protein>
    <submittedName>
        <fullName evidence="1">Uncharacterized protein</fullName>
    </submittedName>
</protein>
<sequence length="260" mass="28959">MFKKLSILVLIVSVILPINFNNLFGTTQLVAEAAASDFNSGKKIDYVEKVLTGETGNYDGVTTEVYSRSKAGTVIYKIKPSANSSWNTSKKLNITSDTLKDRTMVSPKQEVYEDYVLVYVYIDDPKKAVYAALKTQNGEYGNDPFEYESVYVAGKDLTKTTLATPTPPSVAKKVFWDGIELRKGQIGKINVNKPINVWKRDGGKLVFERVLKQGDKYRVYTYDSANGGQYGLGGGLYVTNMKSHITYKTPPKSKLLELNN</sequence>
<evidence type="ECO:0000313" key="1">
    <source>
        <dbReference type="EMBL" id="MEI4770939.1"/>
    </source>
</evidence>
<proteinExistence type="predicted"/>
<dbReference type="RefSeq" id="WP_336498507.1">
    <property type="nucleotide sequence ID" value="NZ_JBAWSY010000013.1"/>
</dbReference>
<evidence type="ECO:0000313" key="2">
    <source>
        <dbReference type="Proteomes" id="UP001364890"/>
    </source>
</evidence>
<reference evidence="1 2" key="1">
    <citation type="submission" date="2024-01" db="EMBL/GenBank/DDBJ databases">
        <title>Seven novel Bacillus-like species.</title>
        <authorList>
            <person name="Liu G."/>
        </authorList>
    </citation>
    <scope>NUCLEOTIDE SEQUENCE [LARGE SCALE GENOMIC DNA]</scope>
    <source>
        <strain evidence="1 2">FJAT-51614</strain>
    </source>
</reference>
<keyword evidence="2" id="KW-1185">Reference proteome</keyword>
<organism evidence="1 2">
    <name type="scientific">Psychrobacillus mangrovi</name>
    <dbReference type="NCBI Taxonomy" id="3117745"/>
    <lineage>
        <taxon>Bacteria</taxon>
        <taxon>Bacillati</taxon>
        <taxon>Bacillota</taxon>
        <taxon>Bacilli</taxon>
        <taxon>Bacillales</taxon>
        <taxon>Bacillaceae</taxon>
        <taxon>Psychrobacillus</taxon>
    </lineage>
</organism>
<gene>
    <name evidence="1" type="ORF">WAX74_15055</name>
</gene>